<comment type="caution">
    <text evidence="1">The sequence shown here is derived from an EMBL/GenBank/DDBJ whole genome shotgun (WGS) entry which is preliminary data.</text>
</comment>
<keyword evidence="2" id="KW-1185">Reference proteome</keyword>
<reference evidence="1 2" key="1">
    <citation type="journal article" date="2022" name="bioRxiv">
        <title>The genome of the oomycete Peronosclerospora sorghi, a cosmopolitan pathogen of maize and sorghum, is inflated with dispersed pseudogenes.</title>
        <authorList>
            <person name="Fletcher K."/>
            <person name="Martin F."/>
            <person name="Isakeit T."/>
            <person name="Cavanaugh K."/>
            <person name="Magill C."/>
            <person name="Michelmore R."/>
        </authorList>
    </citation>
    <scope>NUCLEOTIDE SEQUENCE [LARGE SCALE GENOMIC DNA]</scope>
    <source>
        <strain evidence="1">P6</strain>
    </source>
</reference>
<dbReference type="EMBL" id="CM047588">
    <property type="protein sequence ID" value="KAI9905621.1"/>
    <property type="molecule type" value="Genomic_DNA"/>
</dbReference>
<gene>
    <name evidence="1" type="ORF">PsorP6_013800</name>
</gene>
<organism evidence="1 2">
    <name type="scientific">Peronosclerospora sorghi</name>
    <dbReference type="NCBI Taxonomy" id="230839"/>
    <lineage>
        <taxon>Eukaryota</taxon>
        <taxon>Sar</taxon>
        <taxon>Stramenopiles</taxon>
        <taxon>Oomycota</taxon>
        <taxon>Peronosporomycetes</taxon>
        <taxon>Peronosporales</taxon>
        <taxon>Peronosporaceae</taxon>
        <taxon>Peronosclerospora</taxon>
    </lineage>
</organism>
<name>A0ACC0VHL4_9STRA</name>
<proteinExistence type="predicted"/>
<sequence>MAALLVRCVVIGRQGDAEVTEVFTFLRGFSALYGSGLALHSEIHSNASDVDALAVHELEKRPIQVNQHKPGELFACISMEEKNFIVFGKTELVQWMKTHLLESRYSSIAPTFIAQKGPPLRLFVSGDRAQVGKSTVCLGLIGSLLRTGYTASDVAYIKPATQCEKPQLVTKFCRQQGVTCVEVGPIVFYRDFTREFLKGDTETSTELLEQAGKKVEEVGQGKKVVIVDGVGYPAVGSICGLSNAHVAKKLAAPVVLVGKKGVGDAVDSFNLNATFFESHGVKVLGGIFNRLPEDGFYSLEHCKMNVTAYFEQFQPAKQVYGFLPELTDGEPSASIAEKVIENNEEESAHGVFLTVAEEDLARKVVDTFAQRIDTIKLLEDARANQAGQNTLTGASKPVVQLKKPKRARNFEIPTSFETMELPSIGTDPVLTSRNKIEIPSSTDTVPLPSFDTVKIP</sequence>
<evidence type="ECO:0000313" key="2">
    <source>
        <dbReference type="Proteomes" id="UP001163321"/>
    </source>
</evidence>
<dbReference type="Proteomes" id="UP001163321">
    <property type="component" value="Chromosome 9"/>
</dbReference>
<accession>A0ACC0VHL4</accession>
<protein>
    <submittedName>
        <fullName evidence="1">Uncharacterized protein</fullName>
    </submittedName>
</protein>
<evidence type="ECO:0000313" key="1">
    <source>
        <dbReference type="EMBL" id="KAI9905621.1"/>
    </source>
</evidence>